<reference evidence="6 7" key="1">
    <citation type="journal article" date="2017" name="Nat. Ecol. Evol.">
        <title>Scallop genome provides insights into evolution of bilaterian karyotype and development.</title>
        <authorList>
            <person name="Wang S."/>
            <person name="Zhang J."/>
            <person name="Jiao W."/>
            <person name="Li J."/>
            <person name="Xun X."/>
            <person name="Sun Y."/>
            <person name="Guo X."/>
            <person name="Huan P."/>
            <person name="Dong B."/>
            <person name="Zhang L."/>
            <person name="Hu X."/>
            <person name="Sun X."/>
            <person name="Wang J."/>
            <person name="Zhao C."/>
            <person name="Wang Y."/>
            <person name="Wang D."/>
            <person name="Huang X."/>
            <person name="Wang R."/>
            <person name="Lv J."/>
            <person name="Li Y."/>
            <person name="Zhang Z."/>
            <person name="Liu B."/>
            <person name="Lu W."/>
            <person name="Hui Y."/>
            <person name="Liang J."/>
            <person name="Zhou Z."/>
            <person name="Hou R."/>
            <person name="Li X."/>
            <person name="Liu Y."/>
            <person name="Li H."/>
            <person name="Ning X."/>
            <person name="Lin Y."/>
            <person name="Zhao L."/>
            <person name="Xing Q."/>
            <person name="Dou J."/>
            <person name="Li Y."/>
            <person name="Mao J."/>
            <person name="Guo H."/>
            <person name="Dou H."/>
            <person name="Li T."/>
            <person name="Mu C."/>
            <person name="Jiang W."/>
            <person name="Fu Q."/>
            <person name="Fu X."/>
            <person name="Miao Y."/>
            <person name="Liu J."/>
            <person name="Yu Q."/>
            <person name="Li R."/>
            <person name="Liao H."/>
            <person name="Li X."/>
            <person name="Kong Y."/>
            <person name="Jiang Z."/>
            <person name="Chourrout D."/>
            <person name="Li R."/>
            <person name="Bao Z."/>
        </authorList>
    </citation>
    <scope>NUCLEOTIDE SEQUENCE [LARGE SCALE GENOMIC DNA]</scope>
    <source>
        <strain evidence="6 7">PY_sf001</strain>
    </source>
</reference>
<feature type="compositionally biased region" description="Basic and acidic residues" evidence="4">
    <location>
        <begin position="1697"/>
        <end position="1707"/>
    </location>
</feature>
<comment type="caution">
    <text evidence="6">The sequence shown here is derived from an EMBL/GenBank/DDBJ whole genome shotgun (WGS) entry which is preliminary data.</text>
</comment>
<feature type="region of interest" description="Disordered" evidence="4">
    <location>
        <begin position="1240"/>
        <end position="1265"/>
    </location>
</feature>
<feature type="compositionally biased region" description="Pro residues" evidence="4">
    <location>
        <begin position="1679"/>
        <end position="1692"/>
    </location>
</feature>
<dbReference type="Pfam" id="PF00169">
    <property type="entry name" value="PH"/>
    <property type="match status" value="1"/>
</dbReference>
<protein>
    <submittedName>
        <fullName evidence="6">PH domain leucine-rich repeat-containing protein phosphatase 2</fullName>
    </submittedName>
</protein>
<evidence type="ECO:0000256" key="2">
    <source>
        <dbReference type="ARBA" id="ARBA00022723"/>
    </source>
</evidence>
<evidence type="ECO:0000313" key="7">
    <source>
        <dbReference type="Proteomes" id="UP000242188"/>
    </source>
</evidence>
<dbReference type="InterPro" id="IPR036457">
    <property type="entry name" value="PPM-type-like_dom_sf"/>
</dbReference>
<feature type="region of interest" description="Disordered" evidence="4">
    <location>
        <begin position="115"/>
        <end position="136"/>
    </location>
</feature>
<accession>A0A210Q628</accession>
<keyword evidence="7" id="KW-1185">Reference proteome</keyword>
<feature type="compositionally biased region" description="Basic and acidic residues" evidence="4">
    <location>
        <begin position="1470"/>
        <end position="1481"/>
    </location>
</feature>
<dbReference type="InterPro" id="IPR001932">
    <property type="entry name" value="PPM-type_phosphatase-like_dom"/>
</dbReference>
<feature type="compositionally biased region" description="Basic and acidic residues" evidence="4">
    <location>
        <begin position="1497"/>
        <end position="1509"/>
    </location>
</feature>
<feature type="compositionally biased region" description="Basic and acidic residues" evidence="4">
    <location>
        <begin position="1"/>
        <end position="10"/>
    </location>
</feature>
<keyword evidence="2" id="KW-0479">Metal-binding</keyword>
<feature type="compositionally biased region" description="Polar residues" evidence="4">
    <location>
        <begin position="1808"/>
        <end position="1817"/>
    </location>
</feature>
<dbReference type="PROSITE" id="PS51450">
    <property type="entry name" value="LRR"/>
    <property type="match status" value="1"/>
</dbReference>
<dbReference type="CDD" id="cd00143">
    <property type="entry name" value="PP2Cc"/>
    <property type="match status" value="1"/>
</dbReference>
<gene>
    <name evidence="6" type="ORF">KP79_PYT14429</name>
</gene>
<feature type="compositionally biased region" description="Basic and acidic residues" evidence="4">
    <location>
        <begin position="1890"/>
        <end position="1907"/>
    </location>
</feature>
<feature type="region of interest" description="Disordered" evidence="4">
    <location>
        <begin position="1608"/>
        <end position="1849"/>
    </location>
</feature>
<dbReference type="InterPro" id="IPR001849">
    <property type="entry name" value="PH_domain"/>
</dbReference>
<feature type="compositionally biased region" description="Low complexity" evidence="4">
    <location>
        <begin position="1248"/>
        <end position="1265"/>
    </location>
</feature>
<feature type="region of interest" description="Disordered" evidence="4">
    <location>
        <begin position="1"/>
        <end position="63"/>
    </location>
</feature>
<dbReference type="EMBL" id="NEDP02004845">
    <property type="protein sequence ID" value="OWF44194.1"/>
    <property type="molecule type" value="Genomic_DNA"/>
</dbReference>
<feature type="compositionally biased region" description="Low complexity" evidence="4">
    <location>
        <begin position="35"/>
        <end position="49"/>
    </location>
</feature>
<dbReference type="Gene3D" id="3.60.40.10">
    <property type="entry name" value="PPM-type phosphatase domain"/>
    <property type="match status" value="1"/>
</dbReference>
<feature type="compositionally biased region" description="Basic and acidic residues" evidence="4">
    <location>
        <begin position="1516"/>
        <end position="1536"/>
    </location>
</feature>
<dbReference type="InterPro" id="IPR055071">
    <property type="entry name" value="RA_PHLPP-like"/>
</dbReference>
<evidence type="ECO:0000259" key="5">
    <source>
        <dbReference type="PROSITE" id="PS51746"/>
    </source>
</evidence>
<feature type="compositionally biased region" description="Polar residues" evidence="4">
    <location>
        <begin position="25"/>
        <end position="34"/>
    </location>
</feature>
<dbReference type="Pfam" id="PF23010">
    <property type="entry name" value="RA_3"/>
    <property type="match status" value="1"/>
</dbReference>
<feature type="region of interest" description="Disordered" evidence="4">
    <location>
        <begin position="1862"/>
        <end position="1917"/>
    </location>
</feature>
<evidence type="ECO:0000313" key="6">
    <source>
        <dbReference type="EMBL" id="OWF44194.1"/>
    </source>
</evidence>
<proteinExistence type="predicted"/>
<dbReference type="CDD" id="cd17213">
    <property type="entry name" value="RA_PHLPP"/>
    <property type="match status" value="1"/>
</dbReference>
<feature type="compositionally biased region" description="Basic and acidic residues" evidence="4">
    <location>
        <begin position="1608"/>
        <end position="1631"/>
    </location>
</feature>
<dbReference type="SUPFAM" id="SSF50729">
    <property type="entry name" value="PH domain-like"/>
    <property type="match status" value="1"/>
</dbReference>
<dbReference type="PANTHER" id="PTHR24366">
    <property type="entry name" value="IG(IMMUNOGLOBULIN) AND LRR(LEUCINE RICH REPEAT) DOMAINS"/>
    <property type="match status" value="1"/>
</dbReference>
<dbReference type="PROSITE" id="PS51746">
    <property type="entry name" value="PPM_2"/>
    <property type="match status" value="1"/>
</dbReference>
<feature type="compositionally biased region" description="Polar residues" evidence="4">
    <location>
        <begin position="1724"/>
        <end position="1747"/>
    </location>
</feature>
<name>A0A210Q628_MIZYE</name>
<dbReference type="GO" id="GO:0046872">
    <property type="term" value="F:metal ion binding"/>
    <property type="evidence" value="ECO:0007669"/>
    <property type="project" value="UniProtKB-KW"/>
</dbReference>
<dbReference type="Gene3D" id="2.30.29.30">
    <property type="entry name" value="Pleckstrin-homology domain (PH domain)/Phosphotyrosine-binding domain (PTB)"/>
    <property type="match status" value="1"/>
</dbReference>
<organism evidence="6 7">
    <name type="scientific">Mizuhopecten yessoensis</name>
    <name type="common">Japanese scallop</name>
    <name type="synonym">Patinopecten yessoensis</name>
    <dbReference type="NCBI Taxonomy" id="6573"/>
    <lineage>
        <taxon>Eukaryota</taxon>
        <taxon>Metazoa</taxon>
        <taxon>Spiralia</taxon>
        <taxon>Lophotrochozoa</taxon>
        <taxon>Mollusca</taxon>
        <taxon>Bivalvia</taxon>
        <taxon>Autobranchia</taxon>
        <taxon>Pteriomorphia</taxon>
        <taxon>Pectinida</taxon>
        <taxon>Pectinoidea</taxon>
        <taxon>Pectinidae</taxon>
        <taxon>Mizuhopecten</taxon>
    </lineage>
</organism>
<dbReference type="SUPFAM" id="SSF52058">
    <property type="entry name" value="L domain-like"/>
    <property type="match status" value="2"/>
</dbReference>
<dbReference type="SMART" id="SM00369">
    <property type="entry name" value="LRR_TYP"/>
    <property type="match status" value="12"/>
</dbReference>
<dbReference type="PANTHER" id="PTHR24366:SF96">
    <property type="entry name" value="LEUCINE RICH REPEAT CONTAINING 53"/>
    <property type="match status" value="1"/>
</dbReference>
<feature type="region of interest" description="Disordered" evidence="4">
    <location>
        <begin position="1385"/>
        <end position="1416"/>
    </location>
</feature>
<dbReference type="Pfam" id="PF00481">
    <property type="entry name" value="PP2C"/>
    <property type="match status" value="1"/>
</dbReference>
<keyword evidence="1" id="KW-0433">Leucine-rich repeat</keyword>
<dbReference type="SMART" id="SM00332">
    <property type="entry name" value="PP2Cc"/>
    <property type="match status" value="1"/>
</dbReference>
<dbReference type="SMART" id="SM00364">
    <property type="entry name" value="LRR_BAC"/>
    <property type="match status" value="11"/>
</dbReference>
<dbReference type="Gene3D" id="3.80.10.10">
    <property type="entry name" value="Ribonuclease Inhibitor"/>
    <property type="match status" value="3"/>
</dbReference>
<dbReference type="InterPro" id="IPR011993">
    <property type="entry name" value="PH-like_dom_sf"/>
</dbReference>
<evidence type="ECO:0000256" key="1">
    <source>
        <dbReference type="ARBA" id="ARBA00022614"/>
    </source>
</evidence>
<evidence type="ECO:0000256" key="4">
    <source>
        <dbReference type="SAM" id="MobiDB-lite"/>
    </source>
</evidence>
<keyword evidence="3" id="KW-0677">Repeat</keyword>
<dbReference type="SUPFAM" id="SSF81606">
    <property type="entry name" value="PP2C-like"/>
    <property type="match status" value="1"/>
</dbReference>
<dbReference type="STRING" id="6573.A0A210Q628"/>
<feature type="region of interest" description="Disordered" evidence="4">
    <location>
        <begin position="1431"/>
        <end position="1538"/>
    </location>
</feature>
<feature type="compositionally biased region" description="Polar residues" evidence="4">
    <location>
        <begin position="1391"/>
        <end position="1404"/>
    </location>
</feature>
<feature type="compositionally biased region" description="Polar residues" evidence="4">
    <location>
        <begin position="1872"/>
        <end position="1889"/>
    </location>
</feature>
<feature type="domain" description="PPM-type phosphatase" evidence="5">
    <location>
        <begin position="911"/>
        <end position="1159"/>
    </location>
</feature>
<dbReference type="InterPro" id="IPR032675">
    <property type="entry name" value="LRR_dom_sf"/>
</dbReference>
<sequence length="1946" mass="219747">MATEVMRSESELELTNVTLDMPRGSDSSLSQVSIGSHGSSQGSYASQGSTRGRTEDPPGFNAPYQGAEAWWSVGGFLEQGLTHQSVGLSLHKHGDEETWDLSDSLADLYHEVNKRDKESLDQSNEEEEEPDNNNKAYSIDKQWIDQDTSNGFIRVFDSNSESSRLYPSTLSTTAQKICLQCGRPPNSLHIQFNGDIIRRLEPFDCPLALQNEYLQKIGYRDIHKIQEMGSNDSIPWLVKFYAGKPISDSTYSRNQLSAYAMVRKGKLLHQWVRRLCVVSGTRLQIYRDKNKNSKPTVVQLAKGSVEEVQVKGHDLCLKLTSTLQGDRSVYLAFADDNTYSKWIRKTKKATAKLPSKADLSNCHLEFLPETVFINEDLRILNLRHNALKERPIEEDIYTIGWLDDLPRFSNLKSLNLADNDLQCFPMAVCKMRTLTELNVASNKIMEIPTEITDLTNLQMLHAHNNHLTSLPDNMVEMRSLKVIVLAFNHFTTVPEILLESHQSSFHQNLDSVIMAGNRVERIPYEILSKLRHVKKIDLRMNSLTLLPSETAKFHILENVTHLDVRDNHIPDLDVRSLKALEYLNCERNAMHTLQINGMSLKNLFASKNELETFSINPKPEYLVNLEIARNKLKVLPSWVSECFFLVKLDASHNRLRRLPGKLFVNAQKLKILMLGHNRLTELPLEMESTVIEELHLQHNDLTDLPQQLLCRASRLRYLNVTMNKLQDMQLFSHTEGVNRMQELYMSGNQLGNAALPFACTFPRLKVLHVAHNNITDLHSRDIIRLEVLQELNISGNLLRSLPSAVCKHPKLQCLRANANLLKDLPDFKKSPNLKILDVGSNRLSELPVSKLMGSQVNLLDISGNPNLMLDSGELKGISNWKKISMVDMRGQNRSLLDLRQAPFDDVNQPWQSGLSQTSGMRNKLSVAIVNKPKFTNEVEGLFGMFDGGRNDEVTKILGEVICDTMLDESKTMTSQKHCMKYTMLAAHAKLRSTGQKVGAAAALCHIKKVSDGVNTHHLLNVANVGDTEIVISRSGEAVTLSRLFLIQSDTEECQRICRSDGIITEDGRVSGVTFNTRLLGCTYLYPHVLPDPHLASINLRQDDQLIIIANNGLWKYMSYQEAVDEIIDIPDPVRAAKRLQDLAQGYGSKESIGVLVIRLLLSDAERLRMKNILEEQFKYEQELLSEIAKRDAARDAERRKRKARKAQEEDAVPMDIFKLRETKRPNRKQITEVFNMNDGSEESGEYVSLKSMSSESNSSSVNSTNWESLLQQRLTSEVKDKEIEMVFGEDLDPEFGPGMDQVDSNWVQQGGKYLGDNAYHLGREIVKAPSPCVGTTPKYEPFMGPVSRQVSVESVEFQKEYNQPFNIDRDAILFHQMQLARSKSRGASIDSMDSTQSVPVSGSIRQFDPPVKTSSHSIEVLIHRTASLPKKAEFGVSNPEARRSKGQKQSTQSDDEGSDNDLEPAVEGILDERVSQSDRTIRRGSSKKNKPIPSKRLSQEKARREEKDPLYMNNADTKKDQQPVYKSSEENPHDSMESVEQMFDFTNSEESVKFPNLEQIGRFSKYEESDGGFCYVEEIIEISDEKEYVKYHGDEEIVIIDSYSLSDDEKMYSRETTDPEPEKPDMLHDLPGHLGGSVDSDPAVHVFKSNSPVPDNLEEDLSVVSGYKGNKKENKKHPAPAPPKPYLPPRTVPPKFHKNEILIDWKANKPKKSRKAPSPPLPSERSSTPPLPQRATSPLPSFHRSTPSSPPLHRISPPLVSVSKRAPPPRPPLPSDHNPSNSKHSDMPVNGQREKVVPFRPLPPQPPHRNSSLYSNGHHTEMAIEDQYAKPGQRRSPPESLKLAQDSNSLTSLKELYQMMEEDDEAPEPNIQDWSQWSTRNVVNKGGQNSKEDNVGDKDHIDKKVKQSDLSQHHKMPKTVSWDLLTSSGTQINKSLSEQSLVITYL</sequence>
<evidence type="ECO:0000256" key="3">
    <source>
        <dbReference type="ARBA" id="ARBA00022737"/>
    </source>
</evidence>
<feature type="compositionally biased region" description="Acidic residues" evidence="4">
    <location>
        <begin position="1453"/>
        <end position="1464"/>
    </location>
</feature>
<dbReference type="InterPro" id="IPR001611">
    <property type="entry name" value="Leu-rich_rpt"/>
</dbReference>
<dbReference type="Proteomes" id="UP000242188">
    <property type="component" value="Unassembled WGS sequence"/>
</dbReference>
<dbReference type="InterPro" id="IPR003591">
    <property type="entry name" value="Leu-rich_rpt_typical-subtyp"/>
</dbReference>
<dbReference type="OrthoDB" id="1394818at2759"/>